<dbReference type="AlphaFoldDB" id="A0A8S3WZA3"/>
<accession>A0A8S3WZA3</accession>
<dbReference type="Proteomes" id="UP000691718">
    <property type="component" value="Unassembled WGS sequence"/>
</dbReference>
<evidence type="ECO:0000313" key="3">
    <source>
        <dbReference type="Proteomes" id="UP000691718"/>
    </source>
</evidence>
<comment type="caution">
    <text evidence="2">The sequence shown here is derived from an EMBL/GenBank/DDBJ whole genome shotgun (WGS) entry which is preliminary data.</text>
</comment>
<protein>
    <submittedName>
        <fullName evidence="2">(apollo) hypothetical protein</fullName>
    </submittedName>
</protein>
<keyword evidence="3" id="KW-1185">Reference proteome</keyword>
<sequence>MNNKSQGGQGRQSTIMRCIMLRTTKQQMLKCGQLTCLSPRYLHEYTVTLSDDELDLYETLLVFSKTMFAQFLHQCAKKPADAEGEDSAHTEMHKKMIKLQGAKPVKFHETSVIPLWLRQVFCHCGLMAVMLNDDDTAVEELKTDNAENDLLDELDKLVLEDKKTTEEKNGEGEKKKEMEKREQVEEGMTTAEAVRSVLSCSNPVFDLEGRSSKINAVMDCPNENAFPNERRYSPATVIGELRDSIGLEYQNKSIPGLLWLHD</sequence>
<name>A0A8S3WZA3_PARAO</name>
<feature type="region of interest" description="Disordered" evidence="1">
    <location>
        <begin position="162"/>
        <end position="182"/>
    </location>
</feature>
<gene>
    <name evidence="2" type="ORF">PAPOLLO_LOCUS10867</name>
</gene>
<evidence type="ECO:0000313" key="2">
    <source>
        <dbReference type="EMBL" id="CAG4984487.1"/>
    </source>
</evidence>
<reference evidence="2" key="1">
    <citation type="submission" date="2021-04" db="EMBL/GenBank/DDBJ databases">
        <authorList>
            <person name="Tunstrom K."/>
        </authorList>
    </citation>
    <scope>NUCLEOTIDE SEQUENCE</scope>
</reference>
<dbReference type="EMBL" id="CAJQZP010000774">
    <property type="protein sequence ID" value="CAG4984487.1"/>
    <property type="molecule type" value="Genomic_DNA"/>
</dbReference>
<organism evidence="2 3">
    <name type="scientific">Parnassius apollo</name>
    <name type="common">Apollo butterfly</name>
    <name type="synonym">Papilio apollo</name>
    <dbReference type="NCBI Taxonomy" id="110799"/>
    <lineage>
        <taxon>Eukaryota</taxon>
        <taxon>Metazoa</taxon>
        <taxon>Ecdysozoa</taxon>
        <taxon>Arthropoda</taxon>
        <taxon>Hexapoda</taxon>
        <taxon>Insecta</taxon>
        <taxon>Pterygota</taxon>
        <taxon>Neoptera</taxon>
        <taxon>Endopterygota</taxon>
        <taxon>Lepidoptera</taxon>
        <taxon>Glossata</taxon>
        <taxon>Ditrysia</taxon>
        <taxon>Papilionoidea</taxon>
        <taxon>Papilionidae</taxon>
        <taxon>Parnassiinae</taxon>
        <taxon>Parnassini</taxon>
        <taxon>Parnassius</taxon>
        <taxon>Parnassius</taxon>
    </lineage>
</organism>
<proteinExistence type="predicted"/>
<evidence type="ECO:0000256" key="1">
    <source>
        <dbReference type="SAM" id="MobiDB-lite"/>
    </source>
</evidence>
<dbReference type="OrthoDB" id="423559at2759"/>